<dbReference type="PROSITE" id="PS51272">
    <property type="entry name" value="SLH"/>
    <property type="match status" value="3"/>
</dbReference>
<comment type="caution">
    <text evidence="5">The sequence shown here is derived from an EMBL/GenBank/DDBJ whole genome shotgun (WGS) entry which is preliminary data.</text>
</comment>
<proteinExistence type="predicted"/>
<feature type="chain" id="PRO_5039512733" evidence="3">
    <location>
        <begin position="22"/>
        <end position="519"/>
    </location>
</feature>
<keyword evidence="3" id="KW-0732">Signal</keyword>
<sequence length="519" mass="55966">MKKSLKKLIVTLAAVSICAQGAGVYAFEVQDSAGNITVTGTSENQYVNVIIMPVGEVVEDLTSEMLTDSRHVAFSVAGGTIEEHFGLPADFAAGEYKAIFFDSPDVSEARFMHYNAQLDALSDAFKEADEAGKQELIQTNAAALGIAEEDAALFASIVSGLGDLKDVYGEAMTVLRIKQGGLEDAVTYYGGIYGMDSEEYTALKDAVQETLQEKLSEAVITDLEEDYQKYLKESMFDELQNTEDLYALLAKLGADFTTYNKLSDNNKNSVLTRMMNNLPETVDDLDVSVFEQYASDAYSSQIAGGGGSPGGSSRPGSSNSSNGPSAGQIVIDNNPIVQNEKPTFADIAEHWAKEYILQLYADGVVSGYNDGNFCPDNSITRAEFSTLIVKALDIGMEDVQDDVFTDVRADDWHASYVQALSRQGAVSGYDDGSFHPNDSIKRQDMAVILYNILNSYGADMSQTADFNDEALIGAYAQEAVSRLAGAGVISGSDGNFNPQDNLTRAEAVTVIIKLEDLIK</sequence>
<feature type="domain" description="SLH" evidence="4">
    <location>
        <begin position="463"/>
        <end position="519"/>
    </location>
</feature>
<gene>
    <name evidence="5" type="ORF">IAB04_07280</name>
</gene>
<protein>
    <submittedName>
        <fullName evidence="5">S-layer homology domain-containing protein</fullName>
    </submittedName>
</protein>
<evidence type="ECO:0000256" key="2">
    <source>
        <dbReference type="SAM" id="MobiDB-lite"/>
    </source>
</evidence>
<dbReference type="Pfam" id="PF00395">
    <property type="entry name" value="SLH"/>
    <property type="match status" value="3"/>
</dbReference>
<feature type="region of interest" description="Disordered" evidence="2">
    <location>
        <begin position="301"/>
        <end position="330"/>
    </location>
</feature>
<dbReference type="PANTHER" id="PTHR43308:SF5">
    <property type="entry name" value="S-LAYER PROTEIN _ PEPTIDOGLYCAN ENDO-BETA-N-ACETYLGLUCOSAMINIDASE"/>
    <property type="match status" value="1"/>
</dbReference>
<feature type="compositionally biased region" description="Low complexity" evidence="2">
    <location>
        <begin position="311"/>
        <end position="325"/>
    </location>
</feature>
<dbReference type="EMBL" id="DVND01000184">
    <property type="protein sequence ID" value="HIU49152.1"/>
    <property type="molecule type" value="Genomic_DNA"/>
</dbReference>
<feature type="domain" description="SLH" evidence="4">
    <location>
        <begin position="403"/>
        <end position="462"/>
    </location>
</feature>
<keyword evidence="1" id="KW-0677">Repeat</keyword>
<evidence type="ECO:0000256" key="3">
    <source>
        <dbReference type="SAM" id="SignalP"/>
    </source>
</evidence>
<reference evidence="5" key="2">
    <citation type="journal article" date="2021" name="PeerJ">
        <title>Extensive microbial diversity within the chicken gut microbiome revealed by metagenomics and culture.</title>
        <authorList>
            <person name="Gilroy R."/>
            <person name="Ravi A."/>
            <person name="Getino M."/>
            <person name="Pursley I."/>
            <person name="Horton D.L."/>
            <person name="Alikhan N.F."/>
            <person name="Baker D."/>
            <person name="Gharbi K."/>
            <person name="Hall N."/>
            <person name="Watson M."/>
            <person name="Adriaenssens E.M."/>
            <person name="Foster-Nyarko E."/>
            <person name="Jarju S."/>
            <person name="Secka A."/>
            <person name="Antonio M."/>
            <person name="Oren A."/>
            <person name="Chaudhuri R.R."/>
            <person name="La Ragione R."/>
            <person name="Hildebrand F."/>
            <person name="Pallen M.J."/>
        </authorList>
    </citation>
    <scope>NUCLEOTIDE SEQUENCE</scope>
    <source>
        <strain evidence="5">ChiSjej4B22-9803</strain>
    </source>
</reference>
<name>A0A9D1LWB4_9FIRM</name>
<dbReference type="Proteomes" id="UP000824111">
    <property type="component" value="Unassembled WGS sequence"/>
</dbReference>
<evidence type="ECO:0000256" key="1">
    <source>
        <dbReference type="ARBA" id="ARBA00022737"/>
    </source>
</evidence>
<dbReference type="PANTHER" id="PTHR43308">
    <property type="entry name" value="OUTER MEMBRANE PROTEIN ALPHA-RELATED"/>
    <property type="match status" value="1"/>
</dbReference>
<evidence type="ECO:0000313" key="6">
    <source>
        <dbReference type="Proteomes" id="UP000824111"/>
    </source>
</evidence>
<feature type="signal peptide" evidence="3">
    <location>
        <begin position="1"/>
        <end position="21"/>
    </location>
</feature>
<dbReference type="InterPro" id="IPR001119">
    <property type="entry name" value="SLH_dom"/>
</dbReference>
<dbReference type="AlphaFoldDB" id="A0A9D1LWB4"/>
<evidence type="ECO:0000259" key="4">
    <source>
        <dbReference type="PROSITE" id="PS51272"/>
    </source>
</evidence>
<evidence type="ECO:0000313" key="5">
    <source>
        <dbReference type="EMBL" id="HIU49152.1"/>
    </source>
</evidence>
<dbReference type="InterPro" id="IPR051465">
    <property type="entry name" value="Cell_Envelope_Struct_Comp"/>
</dbReference>
<reference evidence="5" key="1">
    <citation type="submission" date="2020-10" db="EMBL/GenBank/DDBJ databases">
        <authorList>
            <person name="Gilroy R."/>
        </authorList>
    </citation>
    <scope>NUCLEOTIDE SEQUENCE</scope>
    <source>
        <strain evidence="5">ChiSjej4B22-9803</strain>
    </source>
</reference>
<feature type="domain" description="SLH" evidence="4">
    <location>
        <begin position="339"/>
        <end position="402"/>
    </location>
</feature>
<accession>A0A9D1LWB4</accession>
<organism evidence="5 6">
    <name type="scientific">Candidatus Avimonoglobus intestinipullorum</name>
    <dbReference type="NCBI Taxonomy" id="2840699"/>
    <lineage>
        <taxon>Bacteria</taxon>
        <taxon>Bacillati</taxon>
        <taxon>Bacillota</taxon>
        <taxon>Clostridia</taxon>
        <taxon>Eubacteriales</taxon>
        <taxon>Candidatus Avimonoglobus</taxon>
    </lineage>
</organism>